<reference evidence="4 7" key="2">
    <citation type="journal article" date="2019" name="Nat. Med.">
        <title>A library of human gut bacterial isolates paired with longitudinal multiomics data enables mechanistic microbiome research.</title>
        <authorList>
            <person name="Poyet M."/>
            <person name="Groussin M."/>
            <person name="Gibbons S.M."/>
            <person name="Avila-Pacheco J."/>
            <person name="Jiang X."/>
            <person name="Kearney S.M."/>
            <person name="Perrotta A.R."/>
            <person name="Berdy B."/>
            <person name="Zhao S."/>
            <person name="Lieberman T.D."/>
            <person name="Swanson P.K."/>
            <person name="Smith M."/>
            <person name="Roesemann S."/>
            <person name="Alexander J.E."/>
            <person name="Rich S.A."/>
            <person name="Livny J."/>
            <person name="Vlamakis H."/>
            <person name="Clish C."/>
            <person name="Bullock K."/>
            <person name="Deik A."/>
            <person name="Scott J."/>
            <person name="Pierce K.A."/>
            <person name="Xavier R.J."/>
            <person name="Alm E.J."/>
        </authorList>
    </citation>
    <scope>NUCLEOTIDE SEQUENCE [LARGE SCALE GENOMIC DNA]</scope>
    <source>
        <strain evidence="4 7">BIOML-A1</strain>
    </source>
</reference>
<dbReference type="PIRSF" id="PIRSF015034">
    <property type="entry name" value="YacH"/>
    <property type="match status" value="1"/>
</dbReference>
<dbReference type="GO" id="GO:1990170">
    <property type="term" value="P:stress response to cadmium ion"/>
    <property type="evidence" value="ECO:0007669"/>
    <property type="project" value="TreeGrafter"/>
</dbReference>
<dbReference type="SUPFAM" id="SSF46600">
    <property type="entry name" value="C-terminal UvrC-binding domain of UvrB"/>
    <property type="match status" value="1"/>
</dbReference>
<dbReference type="GO" id="GO:0046870">
    <property type="term" value="F:cadmium ion binding"/>
    <property type="evidence" value="ECO:0007669"/>
    <property type="project" value="TreeGrafter"/>
</dbReference>
<protein>
    <submittedName>
        <fullName evidence="3">Uncharacterized protein with conserved CXXC pairs</fullName>
    </submittedName>
</protein>
<dbReference type="GO" id="GO:0050897">
    <property type="term" value="F:cobalt ion binding"/>
    <property type="evidence" value="ECO:0007669"/>
    <property type="project" value="TreeGrafter"/>
</dbReference>
<dbReference type="InterPro" id="IPR025542">
    <property type="entry name" value="YacH"/>
</dbReference>
<dbReference type="Proteomes" id="UP000481964">
    <property type="component" value="Unassembled WGS sequence"/>
</dbReference>
<evidence type="ECO:0000313" key="3">
    <source>
        <dbReference type="EMBL" id="CUQ91393.1"/>
    </source>
</evidence>
<evidence type="ECO:0000313" key="5">
    <source>
        <dbReference type="Proteomes" id="UP000095621"/>
    </source>
</evidence>
<name>A0A174ZVI3_9FIRM</name>
<dbReference type="PROSITE" id="PS50151">
    <property type="entry name" value="UVR"/>
    <property type="match status" value="1"/>
</dbReference>
<reference evidence="5 6" key="1">
    <citation type="submission" date="2015-09" db="EMBL/GenBank/DDBJ databases">
        <authorList>
            <consortium name="Pathogen Informatics"/>
        </authorList>
    </citation>
    <scope>NUCLEOTIDE SEQUENCE [LARGE SCALE GENOMIC DNA]</scope>
    <source>
        <strain evidence="2 5">2789STDY5834875</strain>
        <strain evidence="3 6">2789STDY5834878</strain>
    </source>
</reference>
<evidence type="ECO:0000313" key="2">
    <source>
        <dbReference type="EMBL" id="CUQ79194.1"/>
    </source>
</evidence>
<organism evidence="3 6">
    <name type="scientific">Lachnospira eligens</name>
    <dbReference type="NCBI Taxonomy" id="39485"/>
    <lineage>
        <taxon>Bacteria</taxon>
        <taxon>Bacillati</taxon>
        <taxon>Bacillota</taxon>
        <taxon>Clostridia</taxon>
        <taxon>Lachnospirales</taxon>
        <taxon>Lachnospiraceae</taxon>
        <taxon>Lachnospira</taxon>
    </lineage>
</organism>
<dbReference type="PANTHER" id="PTHR38430">
    <property type="entry name" value="PROTEIN-ARGININE KINASE ACTIVATOR PROTEIN"/>
    <property type="match status" value="1"/>
</dbReference>
<dbReference type="InterPro" id="IPR036876">
    <property type="entry name" value="UVR_dom_sf"/>
</dbReference>
<dbReference type="Pfam" id="PF02151">
    <property type="entry name" value="UVR"/>
    <property type="match status" value="1"/>
</dbReference>
<accession>A0A174ZVI3</accession>
<dbReference type="Proteomes" id="UP000095621">
    <property type="component" value="Unassembled WGS sequence"/>
</dbReference>
<dbReference type="EMBL" id="CZBU01000008">
    <property type="protein sequence ID" value="CUQ79194.1"/>
    <property type="molecule type" value="Genomic_DNA"/>
</dbReference>
<sequence>MLCENCHQNEASIHYTEIINGVKKEHHICMDCARRLNFAGMSDSSDAEFPFVRLLTGLLAGNSAQVEDGPMMHIRCPGCGMTFDEFTMVGKFGCAECYGVFGPLIEDNMKRLHGDSVHRGKIYKKYSGLSDENNETDTLPVMQDENDDYESRIRELGIKLREAVEIENYEEAARLRDMIHQLKKMDNTDDSTQGGGHDA</sequence>
<evidence type="ECO:0000259" key="1">
    <source>
        <dbReference type="PROSITE" id="PS50151"/>
    </source>
</evidence>
<dbReference type="Proteomes" id="UP000095780">
    <property type="component" value="Unassembled WGS sequence"/>
</dbReference>
<dbReference type="EMBL" id="CZBV01000010">
    <property type="protein sequence ID" value="CUQ91393.1"/>
    <property type="molecule type" value="Genomic_DNA"/>
</dbReference>
<dbReference type="PANTHER" id="PTHR38430:SF1">
    <property type="entry name" value="PROTEIN-ARGININE KINASE ACTIVATOR PROTEIN"/>
    <property type="match status" value="1"/>
</dbReference>
<feature type="domain" description="UVR" evidence="1">
    <location>
        <begin position="150"/>
        <end position="185"/>
    </location>
</feature>
<proteinExistence type="predicted"/>
<dbReference type="GO" id="GO:1990169">
    <property type="term" value="P:stress response to copper ion"/>
    <property type="evidence" value="ECO:0007669"/>
    <property type="project" value="TreeGrafter"/>
</dbReference>
<gene>
    <name evidence="2" type="ORF">ERS852490_02858</name>
    <name evidence="3" type="ORF">ERS852492_02883</name>
    <name evidence="4" type="ORF">GKE48_12815</name>
</gene>
<dbReference type="RefSeq" id="WP_055216652.1">
    <property type="nucleotide sequence ID" value="NZ_CABIXW010000010.1"/>
</dbReference>
<evidence type="ECO:0000313" key="6">
    <source>
        <dbReference type="Proteomes" id="UP000095780"/>
    </source>
</evidence>
<dbReference type="GO" id="GO:0005507">
    <property type="term" value="F:copper ion binding"/>
    <property type="evidence" value="ECO:0007669"/>
    <property type="project" value="TreeGrafter"/>
</dbReference>
<dbReference type="OrthoDB" id="9788704at2"/>
<evidence type="ECO:0000313" key="4">
    <source>
        <dbReference type="EMBL" id="MSC58316.1"/>
    </source>
</evidence>
<dbReference type="InterPro" id="IPR001943">
    <property type="entry name" value="UVR_dom"/>
</dbReference>
<dbReference type="GO" id="GO:0008270">
    <property type="term" value="F:zinc ion binding"/>
    <property type="evidence" value="ECO:0007669"/>
    <property type="project" value="TreeGrafter"/>
</dbReference>
<dbReference type="EMBL" id="WKRD01000010">
    <property type="protein sequence ID" value="MSC58316.1"/>
    <property type="molecule type" value="Genomic_DNA"/>
</dbReference>
<dbReference type="AlphaFoldDB" id="A0A174ZVI3"/>
<dbReference type="Gene3D" id="4.10.860.10">
    <property type="entry name" value="UVR domain"/>
    <property type="match status" value="1"/>
</dbReference>
<evidence type="ECO:0000313" key="7">
    <source>
        <dbReference type="Proteomes" id="UP000481964"/>
    </source>
</evidence>